<dbReference type="GO" id="GO:0034497">
    <property type="term" value="P:protein localization to phagophore assembly site"/>
    <property type="evidence" value="ECO:0007669"/>
    <property type="project" value="TreeGrafter"/>
</dbReference>
<dbReference type="EMBL" id="JACMSC010000009">
    <property type="protein sequence ID" value="KAG6507402.1"/>
    <property type="molecule type" value="Genomic_DNA"/>
</dbReference>
<dbReference type="PANTHER" id="PTHR13430">
    <property type="match status" value="1"/>
</dbReference>
<feature type="compositionally biased region" description="Low complexity" evidence="1">
    <location>
        <begin position="518"/>
        <end position="528"/>
    </location>
</feature>
<protein>
    <recommendedName>
        <fullName evidence="2">Autophagy-related protein 13 N-terminal domain-containing protein</fullName>
    </recommendedName>
</protein>
<feature type="region of interest" description="Disordered" evidence="1">
    <location>
        <begin position="427"/>
        <end position="456"/>
    </location>
</feature>
<dbReference type="GO" id="GO:0034727">
    <property type="term" value="P:piecemeal microautophagy of the nucleus"/>
    <property type="evidence" value="ECO:0007669"/>
    <property type="project" value="TreeGrafter"/>
</dbReference>
<evidence type="ECO:0000313" key="3">
    <source>
        <dbReference type="EMBL" id="KAG6507402.1"/>
    </source>
</evidence>
<gene>
    <name evidence="3" type="ORF">ZIOFF_032745</name>
</gene>
<feature type="region of interest" description="Disordered" evidence="1">
    <location>
        <begin position="227"/>
        <end position="339"/>
    </location>
</feature>
<evidence type="ECO:0000259" key="2">
    <source>
        <dbReference type="Pfam" id="PF10033"/>
    </source>
</evidence>
<feature type="region of interest" description="Disordered" evidence="1">
    <location>
        <begin position="514"/>
        <end position="540"/>
    </location>
</feature>
<dbReference type="InterPro" id="IPR040182">
    <property type="entry name" value="ATG13"/>
</dbReference>
<feature type="region of interest" description="Disordered" evidence="1">
    <location>
        <begin position="354"/>
        <end position="411"/>
    </location>
</feature>
<dbReference type="GO" id="GO:0005829">
    <property type="term" value="C:cytosol"/>
    <property type="evidence" value="ECO:0007669"/>
    <property type="project" value="TreeGrafter"/>
</dbReference>
<keyword evidence="4" id="KW-1185">Reference proteome</keyword>
<feature type="compositionally biased region" description="Low complexity" evidence="1">
    <location>
        <begin position="383"/>
        <end position="398"/>
    </location>
</feature>
<dbReference type="Proteomes" id="UP000734854">
    <property type="component" value="Unassembled WGS sequence"/>
</dbReference>
<feature type="compositionally biased region" description="Polar residues" evidence="1">
    <location>
        <begin position="358"/>
        <end position="369"/>
    </location>
</feature>
<name>A0A8J5GIX2_ZINOF</name>
<comment type="caution">
    <text evidence="3">The sequence shown here is derived from an EMBL/GenBank/DDBJ whole genome shotgun (WGS) entry which is preliminary data.</text>
</comment>
<dbReference type="AlphaFoldDB" id="A0A8J5GIX2"/>
<feature type="domain" description="Autophagy-related protein 13 N-terminal" evidence="2">
    <location>
        <begin position="84"/>
        <end position="199"/>
    </location>
</feature>
<evidence type="ECO:0000313" key="4">
    <source>
        <dbReference type="Proteomes" id="UP000734854"/>
    </source>
</evidence>
<dbReference type="InterPro" id="IPR018731">
    <property type="entry name" value="Atg13_N"/>
</dbReference>
<dbReference type="GO" id="GO:0000423">
    <property type="term" value="P:mitophagy"/>
    <property type="evidence" value="ECO:0007669"/>
    <property type="project" value="TreeGrafter"/>
</dbReference>
<proteinExistence type="predicted"/>
<accession>A0A8J5GIX2</accession>
<feature type="compositionally biased region" description="Basic and acidic residues" evidence="1">
    <location>
        <begin position="306"/>
        <end position="319"/>
    </location>
</feature>
<dbReference type="GO" id="GO:0000407">
    <property type="term" value="C:phagophore assembly site"/>
    <property type="evidence" value="ECO:0007669"/>
    <property type="project" value="TreeGrafter"/>
</dbReference>
<feature type="compositionally biased region" description="Basic and acidic residues" evidence="1">
    <location>
        <begin position="478"/>
        <end position="491"/>
    </location>
</feature>
<sequence length="583" mass="64682">MASPSETDRTEQIIVHFLHKTLHTVLASRIPHIRLAPRPSSGKRDRWFHLDLGDLPGPIAHHGAFMDPLVIDVLLSPRRDASESGSGETVVERWTAQCVPWHGAPQHPHDVGSFQPRTYKKSVILLRSLYALLRLLPAHRIFRMLCSSGQPYNYDLGYRVYSFAPPFSRAEGADLKRYSFTPVETLFGQIVVSVEYRPSLAAFNLEISPLMPPMIITDYIGSPAAEPSRPFPSSLPNWASRPTTSQNPPRGFRPSTVAAPQLDRPHSWNAAPMAHHPLSSPHDRVDKVGSSPPEPYDRLGPNQRSVSDRKANFKFDDFRLSPPFSTSTSPSPPTLGGHSLQSRLQMETAPMSIPMSATGKSQMHRSPNLSDPFKCLLPPPSPRSTRLDPSSQESPSKSRSFRKSEGLSGGDIYSNLHMYAAYKGLKDGRDDSGRFSALSSGGSPRYAFSRSSSRFSMQDDLDDTDFSYPFAVDDVDTLDSHTRSPDVKDAEYSSSHKSQKAAVGSLVHMLKTAPPLRQDQSCSSQSSDLNGEVSMNSSFLSRKTSDALEELQTYKEMKNFLLSESGAMTKLQESLRQKNRNKE</sequence>
<organism evidence="3 4">
    <name type="scientific">Zingiber officinale</name>
    <name type="common">Ginger</name>
    <name type="synonym">Amomum zingiber</name>
    <dbReference type="NCBI Taxonomy" id="94328"/>
    <lineage>
        <taxon>Eukaryota</taxon>
        <taxon>Viridiplantae</taxon>
        <taxon>Streptophyta</taxon>
        <taxon>Embryophyta</taxon>
        <taxon>Tracheophyta</taxon>
        <taxon>Spermatophyta</taxon>
        <taxon>Magnoliopsida</taxon>
        <taxon>Liliopsida</taxon>
        <taxon>Zingiberales</taxon>
        <taxon>Zingiberaceae</taxon>
        <taxon>Zingiber</taxon>
    </lineage>
</organism>
<dbReference type="OrthoDB" id="70161at2759"/>
<feature type="region of interest" description="Disordered" evidence="1">
    <location>
        <begin position="476"/>
        <end position="498"/>
    </location>
</feature>
<dbReference type="Pfam" id="PF10033">
    <property type="entry name" value="ATG13"/>
    <property type="match status" value="1"/>
</dbReference>
<evidence type="ECO:0000256" key="1">
    <source>
        <dbReference type="SAM" id="MobiDB-lite"/>
    </source>
</evidence>
<feature type="compositionally biased region" description="Polar residues" evidence="1">
    <location>
        <begin position="234"/>
        <end position="248"/>
    </location>
</feature>
<dbReference type="GO" id="GO:1990316">
    <property type="term" value="C:Atg1/ULK1 kinase complex"/>
    <property type="evidence" value="ECO:0007669"/>
    <property type="project" value="InterPro"/>
</dbReference>
<dbReference type="PANTHER" id="PTHR13430:SF4">
    <property type="entry name" value="AUTOPHAGY-RELATED PROTEIN 13"/>
    <property type="match status" value="1"/>
</dbReference>
<reference evidence="3 4" key="1">
    <citation type="submission" date="2020-08" db="EMBL/GenBank/DDBJ databases">
        <title>Plant Genome Project.</title>
        <authorList>
            <person name="Zhang R.-G."/>
        </authorList>
    </citation>
    <scope>NUCLEOTIDE SEQUENCE [LARGE SCALE GENOMIC DNA]</scope>
    <source>
        <tissue evidence="3">Rhizome</tissue>
    </source>
</reference>